<evidence type="ECO:0000313" key="11">
    <source>
        <dbReference type="EMBL" id="KAK1370081.1"/>
    </source>
</evidence>
<comment type="similarity">
    <text evidence="2">Belongs to the peptidase A1 family.</text>
</comment>
<reference evidence="11" key="2">
    <citation type="submission" date="2023-05" db="EMBL/GenBank/DDBJ databases">
        <authorList>
            <person name="Schelkunov M.I."/>
        </authorList>
    </citation>
    <scope>NUCLEOTIDE SEQUENCE</scope>
    <source>
        <strain evidence="11">Hsosn_3</strain>
        <tissue evidence="11">Leaf</tissue>
    </source>
</reference>
<accession>A0AAD8MDZ0</accession>
<keyword evidence="6" id="KW-0378">Hydrolase</keyword>
<dbReference type="GO" id="GO:0016020">
    <property type="term" value="C:membrane"/>
    <property type="evidence" value="ECO:0007669"/>
    <property type="project" value="UniProtKB-SubCell"/>
</dbReference>
<evidence type="ECO:0000256" key="3">
    <source>
        <dbReference type="ARBA" id="ARBA00022670"/>
    </source>
</evidence>
<dbReference type="EMBL" id="JAUIZM010000008">
    <property type="protein sequence ID" value="KAK1370081.1"/>
    <property type="molecule type" value="Genomic_DNA"/>
</dbReference>
<feature type="active site" evidence="9">
    <location>
        <position position="45"/>
    </location>
</feature>
<dbReference type="GO" id="GO:0004190">
    <property type="term" value="F:aspartic-type endopeptidase activity"/>
    <property type="evidence" value="ECO:0007669"/>
    <property type="project" value="InterPro"/>
</dbReference>
<protein>
    <submittedName>
        <fullName evidence="11">Peptidase A1 domain-containing protein</fullName>
    </submittedName>
</protein>
<dbReference type="Pfam" id="PF14543">
    <property type="entry name" value="TAXi_N"/>
    <property type="match status" value="1"/>
</dbReference>
<dbReference type="SUPFAM" id="SSF50630">
    <property type="entry name" value="Acid proteases"/>
    <property type="match status" value="1"/>
</dbReference>
<evidence type="ECO:0000256" key="4">
    <source>
        <dbReference type="ARBA" id="ARBA00022692"/>
    </source>
</evidence>
<keyword evidence="7" id="KW-1133">Transmembrane helix</keyword>
<dbReference type="AlphaFoldDB" id="A0AAD8MDZ0"/>
<reference evidence="11" key="1">
    <citation type="submission" date="2023-02" db="EMBL/GenBank/DDBJ databases">
        <title>Genome of toxic invasive species Heracleum sosnowskyi carries increased number of genes despite the absence of recent whole-genome duplications.</title>
        <authorList>
            <person name="Schelkunov M."/>
            <person name="Shtratnikova V."/>
            <person name="Makarenko M."/>
            <person name="Klepikova A."/>
            <person name="Omelchenko D."/>
            <person name="Novikova G."/>
            <person name="Obukhova E."/>
            <person name="Bogdanov V."/>
            <person name="Penin A."/>
            <person name="Logacheva M."/>
        </authorList>
    </citation>
    <scope>NUCLEOTIDE SEQUENCE</scope>
    <source>
        <strain evidence="11">Hsosn_3</strain>
        <tissue evidence="11">Leaf</tissue>
    </source>
</reference>
<dbReference type="InterPro" id="IPR001461">
    <property type="entry name" value="Aspartic_peptidase_A1"/>
</dbReference>
<keyword evidence="3" id="KW-0645">Protease</keyword>
<feature type="active site" evidence="9">
    <location>
        <position position="256"/>
    </location>
</feature>
<evidence type="ECO:0000256" key="2">
    <source>
        <dbReference type="ARBA" id="ARBA00007447"/>
    </source>
</evidence>
<dbReference type="PANTHER" id="PTHR13683">
    <property type="entry name" value="ASPARTYL PROTEASES"/>
    <property type="match status" value="1"/>
</dbReference>
<comment type="subcellular location">
    <subcellularLocation>
        <location evidence="1">Membrane</location>
    </subcellularLocation>
</comment>
<dbReference type="InterPro" id="IPR032861">
    <property type="entry name" value="TAXi_N"/>
</dbReference>
<proteinExistence type="inferred from homology"/>
<dbReference type="InterPro" id="IPR021109">
    <property type="entry name" value="Peptidase_aspartic_dom_sf"/>
</dbReference>
<evidence type="ECO:0000256" key="6">
    <source>
        <dbReference type="ARBA" id="ARBA00022801"/>
    </source>
</evidence>
<dbReference type="InterPro" id="IPR032799">
    <property type="entry name" value="TAXi_C"/>
</dbReference>
<keyword evidence="5" id="KW-0732">Signal</keyword>
<dbReference type="InterPro" id="IPR033121">
    <property type="entry name" value="PEPTIDASE_A1"/>
</dbReference>
<evidence type="ECO:0000256" key="5">
    <source>
        <dbReference type="ARBA" id="ARBA00022729"/>
    </source>
</evidence>
<evidence type="ECO:0000256" key="1">
    <source>
        <dbReference type="ARBA" id="ARBA00004370"/>
    </source>
</evidence>
<evidence type="ECO:0000259" key="10">
    <source>
        <dbReference type="PROSITE" id="PS51767"/>
    </source>
</evidence>
<dbReference type="Gene3D" id="2.40.70.10">
    <property type="entry name" value="Acid Proteases"/>
    <property type="match status" value="2"/>
</dbReference>
<dbReference type="Proteomes" id="UP001237642">
    <property type="component" value="Unassembled WGS sequence"/>
</dbReference>
<evidence type="ECO:0000256" key="7">
    <source>
        <dbReference type="ARBA" id="ARBA00022989"/>
    </source>
</evidence>
<evidence type="ECO:0000256" key="9">
    <source>
        <dbReference type="PIRSR" id="PIRSR601461-1"/>
    </source>
</evidence>
<dbReference type="Pfam" id="PF14541">
    <property type="entry name" value="TAXi_C"/>
    <property type="match status" value="1"/>
</dbReference>
<sequence>MKFAAIDEAKYNVETPLIQFSTTRSIYFVNVTIGSPPVPQYLQIDTGSSLTWVRKSSDPPRQYFYNPDASHTFKYISCGDPICSSNSRFICLAQKTNHCGYVIMYMDMTKSSGVIGYDRFGFVNYTDPGNPSIVESVLFGALGNINNGTKLNNDPQYYGILGLGPESTSLVNHLPKPNTFRYCVENLSRANESQGYLFFGEVEGDYDDVLTTPIIQGYDHYIVEIVSICLDGVCLEIDPSVFKNVQGNVHTGVEIDTGSILSYLPDVAYDAVEQAVSKMMESKNKSKFPKKSSFLCYKGNLNDVFHEYYPFLTINFAGGGARMTITHTEYFYQLIPSLYCLSFRKTSLFGERYKNLTILGLQSQQHHVFEFDLDNWTMGIFGDTTCDVPL</sequence>
<evidence type="ECO:0000256" key="8">
    <source>
        <dbReference type="ARBA" id="ARBA00023136"/>
    </source>
</evidence>
<keyword evidence="12" id="KW-1185">Reference proteome</keyword>
<keyword evidence="4" id="KW-0812">Transmembrane</keyword>
<keyword evidence="8" id="KW-0472">Membrane</keyword>
<dbReference type="PANTHER" id="PTHR13683:SF375">
    <property type="entry name" value="PEPTIDASE A1 DOMAIN-CONTAINING PROTEIN"/>
    <property type="match status" value="1"/>
</dbReference>
<gene>
    <name evidence="11" type="ORF">POM88_036173</name>
</gene>
<dbReference type="PROSITE" id="PS51767">
    <property type="entry name" value="PEPTIDASE_A1"/>
    <property type="match status" value="1"/>
</dbReference>
<evidence type="ECO:0000313" key="12">
    <source>
        <dbReference type="Proteomes" id="UP001237642"/>
    </source>
</evidence>
<name>A0AAD8MDZ0_9APIA</name>
<feature type="domain" description="Peptidase A1" evidence="10">
    <location>
        <begin position="27"/>
        <end position="381"/>
    </location>
</feature>
<organism evidence="11 12">
    <name type="scientific">Heracleum sosnowskyi</name>
    <dbReference type="NCBI Taxonomy" id="360622"/>
    <lineage>
        <taxon>Eukaryota</taxon>
        <taxon>Viridiplantae</taxon>
        <taxon>Streptophyta</taxon>
        <taxon>Embryophyta</taxon>
        <taxon>Tracheophyta</taxon>
        <taxon>Spermatophyta</taxon>
        <taxon>Magnoliopsida</taxon>
        <taxon>eudicotyledons</taxon>
        <taxon>Gunneridae</taxon>
        <taxon>Pentapetalae</taxon>
        <taxon>asterids</taxon>
        <taxon>campanulids</taxon>
        <taxon>Apiales</taxon>
        <taxon>Apiaceae</taxon>
        <taxon>Apioideae</taxon>
        <taxon>apioid superclade</taxon>
        <taxon>Tordylieae</taxon>
        <taxon>Tordyliinae</taxon>
        <taxon>Heracleum</taxon>
    </lineage>
</organism>
<comment type="caution">
    <text evidence="11">The sequence shown here is derived from an EMBL/GenBank/DDBJ whole genome shotgun (WGS) entry which is preliminary data.</text>
</comment>
<dbReference type="GO" id="GO:0006508">
    <property type="term" value="P:proteolysis"/>
    <property type="evidence" value="ECO:0007669"/>
    <property type="project" value="UniProtKB-KW"/>
</dbReference>